<feature type="transmembrane region" description="Helical" evidence="8">
    <location>
        <begin position="82"/>
        <end position="100"/>
    </location>
</feature>
<feature type="transmembrane region" description="Helical" evidence="8">
    <location>
        <begin position="359"/>
        <end position="380"/>
    </location>
</feature>
<feature type="transmembrane region" description="Helical" evidence="8">
    <location>
        <begin position="258"/>
        <end position="280"/>
    </location>
</feature>
<gene>
    <name evidence="10" type="ORF">g.14190</name>
</gene>
<evidence type="ECO:0000259" key="9">
    <source>
        <dbReference type="PROSITE" id="PS50850"/>
    </source>
</evidence>
<feature type="transmembrane region" description="Helical" evidence="8">
    <location>
        <begin position="287"/>
        <end position="308"/>
    </location>
</feature>
<keyword evidence="5 8" id="KW-0812">Transmembrane</keyword>
<dbReference type="InterPro" id="IPR020846">
    <property type="entry name" value="MFS_dom"/>
</dbReference>
<dbReference type="InterPro" id="IPR005829">
    <property type="entry name" value="Sugar_transporter_CS"/>
</dbReference>
<dbReference type="PRINTS" id="PR00171">
    <property type="entry name" value="SUGRTRNSPORT"/>
</dbReference>
<feature type="domain" description="Major facilitator superfamily (MFS) profile" evidence="9">
    <location>
        <begin position="1"/>
        <end position="384"/>
    </location>
</feature>
<evidence type="ECO:0000256" key="3">
    <source>
        <dbReference type="ARBA" id="ARBA00022475"/>
    </source>
</evidence>
<evidence type="ECO:0000256" key="8">
    <source>
        <dbReference type="SAM" id="Phobius"/>
    </source>
</evidence>
<evidence type="ECO:0000256" key="6">
    <source>
        <dbReference type="ARBA" id="ARBA00022989"/>
    </source>
</evidence>
<keyword evidence="4" id="KW-0762">Sugar transport</keyword>
<accession>A0A1B6HRL0</accession>
<dbReference type="PROSITE" id="PS50850">
    <property type="entry name" value="MFS"/>
    <property type="match status" value="1"/>
</dbReference>
<keyword evidence="2" id="KW-0813">Transport</keyword>
<dbReference type="Pfam" id="PF00083">
    <property type="entry name" value="Sugar_tr"/>
    <property type="match status" value="1"/>
</dbReference>
<feature type="transmembrane region" description="Helical" evidence="8">
    <location>
        <begin position="328"/>
        <end position="352"/>
    </location>
</feature>
<comment type="subcellular location">
    <subcellularLocation>
        <location evidence="1">Cell membrane</location>
        <topology evidence="1">Multi-pass membrane protein</topology>
    </subcellularLocation>
</comment>
<name>A0A1B6HRL0_9HEMI</name>
<feature type="transmembrane region" description="Helical" evidence="8">
    <location>
        <begin position="232"/>
        <end position="252"/>
    </location>
</feature>
<dbReference type="InterPro" id="IPR005828">
    <property type="entry name" value="MFS_sugar_transport-like"/>
</dbReference>
<keyword evidence="7 8" id="KW-0472">Membrane</keyword>
<dbReference type="InterPro" id="IPR050549">
    <property type="entry name" value="MFS_Trehalose_Transporter"/>
</dbReference>
<reference evidence="10" key="1">
    <citation type="submission" date="2015-11" db="EMBL/GenBank/DDBJ databases">
        <title>De novo transcriptome assembly of four potential Pierce s Disease insect vectors from Arizona vineyards.</title>
        <authorList>
            <person name="Tassone E.E."/>
        </authorList>
    </citation>
    <scope>NUCLEOTIDE SEQUENCE</scope>
</reference>
<dbReference type="FunFam" id="1.20.1250.20:FF:000218">
    <property type="entry name" value="facilitated trehalose transporter Tret1"/>
    <property type="match status" value="1"/>
</dbReference>
<feature type="transmembrane region" description="Helical" evidence="8">
    <location>
        <begin position="106"/>
        <end position="127"/>
    </location>
</feature>
<evidence type="ECO:0000256" key="2">
    <source>
        <dbReference type="ARBA" id="ARBA00022448"/>
    </source>
</evidence>
<evidence type="ECO:0000256" key="7">
    <source>
        <dbReference type="ARBA" id="ARBA00023136"/>
    </source>
</evidence>
<feature type="transmembrane region" description="Helical" evidence="8">
    <location>
        <begin position="49"/>
        <end position="70"/>
    </location>
</feature>
<dbReference type="InterPro" id="IPR003663">
    <property type="entry name" value="Sugar/inositol_transpt"/>
</dbReference>
<organism evidence="10">
    <name type="scientific">Homalodisca liturata</name>
    <dbReference type="NCBI Taxonomy" id="320908"/>
    <lineage>
        <taxon>Eukaryota</taxon>
        <taxon>Metazoa</taxon>
        <taxon>Ecdysozoa</taxon>
        <taxon>Arthropoda</taxon>
        <taxon>Hexapoda</taxon>
        <taxon>Insecta</taxon>
        <taxon>Pterygota</taxon>
        <taxon>Neoptera</taxon>
        <taxon>Paraneoptera</taxon>
        <taxon>Hemiptera</taxon>
        <taxon>Auchenorrhyncha</taxon>
        <taxon>Membracoidea</taxon>
        <taxon>Cicadellidae</taxon>
        <taxon>Cicadellinae</taxon>
        <taxon>Proconiini</taxon>
        <taxon>Homalodisca</taxon>
    </lineage>
</organism>
<proteinExistence type="predicted"/>
<dbReference type="SUPFAM" id="SSF103473">
    <property type="entry name" value="MFS general substrate transporter"/>
    <property type="match status" value="1"/>
</dbReference>
<keyword evidence="6 8" id="KW-1133">Transmembrane helix</keyword>
<evidence type="ECO:0000256" key="1">
    <source>
        <dbReference type="ARBA" id="ARBA00004651"/>
    </source>
</evidence>
<evidence type="ECO:0000256" key="4">
    <source>
        <dbReference type="ARBA" id="ARBA00022597"/>
    </source>
</evidence>
<protein>
    <recommendedName>
        <fullName evidence="9">Major facilitator superfamily (MFS) profile domain-containing protein</fullName>
    </recommendedName>
</protein>
<dbReference type="Gene3D" id="1.20.1250.20">
    <property type="entry name" value="MFS general substrate transporter like domains"/>
    <property type="match status" value="1"/>
</dbReference>
<dbReference type="PROSITE" id="PS00216">
    <property type="entry name" value="SUGAR_TRANSPORT_1"/>
    <property type="match status" value="1"/>
</dbReference>
<dbReference type="GO" id="GO:0022857">
    <property type="term" value="F:transmembrane transporter activity"/>
    <property type="evidence" value="ECO:0007669"/>
    <property type="project" value="InterPro"/>
</dbReference>
<keyword evidence="3" id="KW-1003">Cell membrane</keyword>
<dbReference type="GO" id="GO:0005886">
    <property type="term" value="C:plasma membrane"/>
    <property type="evidence" value="ECO:0007669"/>
    <property type="project" value="UniProtKB-SubCell"/>
</dbReference>
<dbReference type="PANTHER" id="PTHR48021:SF46">
    <property type="entry name" value="MAJOR FACILITATOR SUPERFAMILY (MFS) PROFILE DOMAIN-CONTAINING PROTEIN"/>
    <property type="match status" value="1"/>
</dbReference>
<feature type="transmembrane region" description="Helical" evidence="8">
    <location>
        <begin position="25"/>
        <end position="43"/>
    </location>
</feature>
<evidence type="ECO:0000313" key="10">
    <source>
        <dbReference type="EMBL" id="JAS77306.1"/>
    </source>
</evidence>
<dbReference type="PANTHER" id="PTHR48021">
    <property type="match status" value="1"/>
</dbReference>
<sequence>MLLGHFVSPLPTGFLMDWFGRKRTCIYLSILPFTSWFMIFFASSAVDLYIARFTAGLWIGVTTTVMPLYVGEIASPKIRDSLMTINNLLMNLGVLFSYVIGPYVSYHMLAFCCECLTIFYFCLFFPMPESPHYYLRQQRREDAYRVLSWLRKGESEESIESEINRIEKAIEDQKLQKGTLKDIFFDDGNRKAITISVTYAILKRMSGSSVMQAYASLTLPDKTLKMLSRNTCVIIIGFISLFSALSSTALAVRYRRRVLLTVSGGGCALTMAIVAVWFFLNNYTSVSVAAFSDIVFLSIALYYLFFNIGLGPNGTSIKGEIFSANVKALSSSLTSLVVAFTGFLMNEFYLIIADSFGMYINFIIFSAASSLAVVFTWTYMPDTHNKTLEEIREILRDTENKQNSNVISSKS</sequence>
<dbReference type="AlphaFoldDB" id="A0A1B6HRL0"/>
<dbReference type="EMBL" id="GECU01030400">
    <property type="protein sequence ID" value="JAS77306.1"/>
    <property type="molecule type" value="Transcribed_RNA"/>
</dbReference>
<dbReference type="InterPro" id="IPR036259">
    <property type="entry name" value="MFS_trans_sf"/>
</dbReference>
<evidence type="ECO:0000256" key="5">
    <source>
        <dbReference type="ARBA" id="ARBA00022692"/>
    </source>
</evidence>